<feature type="transmembrane region" description="Helical" evidence="1">
    <location>
        <begin position="65"/>
        <end position="91"/>
    </location>
</feature>
<evidence type="ECO:0000313" key="3">
    <source>
        <dbReference type="Proteomes" id="UP001142055"/>
    </source>
</evidence>
<dbReference type="Proteomes" id="UP001142055">
    <property type="component" value="Chromosome 2"/>
</dbReference>
<dbReference type="AlphaFoldDB" id="A0A9Q0M7W6"/>
<dbReference type="EMBL" id="JAPWDV010000002">
    <property type="protein sequence ID" value="KAJ6219687.1"/>
    <property type="molecule type" value="Genomic_DNA"/>
</dbReference>
<keyword evidence="3" id="KW-1185">Reference proteome</keyword>
<reference evidence="2" key="1">
    <citation type="submission" date="2022-12" db="EMBL/GenBank/DDBJ databases">
        <title>Genome assemblies of Blomia tropicalis.</title>
        <authorList>
            <person name="Cui Y."/>
        </authorList>
    </citation>
    <scope>NUCLEOTIDE SEQUENCE</scope>
    <source>
        <tissue evidence="2">Adult mites</tissue>
    </source>
</reference>
<gene>
    <name evidence="2" type="ORF">RDWZM_005499</name>
</gene>
<name>A0A9Q0M7W6_BLOTA</name>
<evidence type="ECO:0000256" key="1">
    <source>
        <dbReference type="SAM" id="Phobius"/>
    </source>
</evidence>
<keyword evidence="1" id="KW-0472">Membrane</keyword>
<comment type="caution">
    <text evidence="2">The sequence shown here is derived from an EMBL/GenBank/DDBJ whole genome shotgun (WGS) entry which is preliminary data.</text>
</comment>
<sequence length="213" mass="24442">MWSIVGDSLSMNVSSNNSVQGRDDINEISWINNTIGSTNETKIHWPYVAYSMIQLSTLKQLFNQILVIFAFIIVTSIMVLLFAMCMVEILAKIFRNISLKLKRNVSSVHQKISSISGCRYRPQKRSSMGDEIELLQMGYSSIEDLTMPPWTTSSSVENSKQQMRLLQSTLFTLEKRYEDAVAAYIANEMEYNTYTNHLRIKYRTNFDTPGPSH</sequence>
<evidence type="ECO:0000313" key="2">
    <source>
        <dbReference type="EMBL" id="KAJ6219687.1"/>
    </source>
</evidence>
<proteinExistence type="predicted"/>
<accession>A0A9Q0M7W6</accession>
<keyword evidence="1" id="KW-0812">Transmembrane</keyword>
<keyword evidence="1" id="KW-1133">Transmembrane helix</keyword>
<organism evidence="2 3">
    <name type="scientific">Blomia tropicalis</name>
    <name type="common">Mite</name>
    <dbReference type="NCBI Taxonomy" id="40697"/>
    <lineage>
        <taxon>Eukaryota</taxon>
        <taxon>Metazoa</taxon>
        <taxon>Ecdysozoa</taxon>
        <taxon>Arthropoda</taxon>
        <taxon>Chelicerata</taxon>
        <taxon>Arachnida</taxon>
        <taxon>Acari</taxon>
        <taxon>Acariformes</taxon>
        <taxon>Sarcoptiformes</taxon>
        <taxon>Astigmata</taxon>
        <taxon>Glycyphagoidea</taxon>
        <taxon>Echimyopodidae</taxon>
        <taxon>Blomia</taxon>
    </lineage>
</organism>
<protein>
    <submittedName>
        <fullName evidence="2">Uncharacterized protein</fullName>
    </submittedName>
</protein>